<gene>
    <name evidence="1" type="ORF">GPUH_LOCUS7552</name>
</gene>
<evidence type="ECO:0000313" key="3">
    <source>
        <dbReference type="WBParaSite" id="GPUH_0000756101-mRNA-1"/>
    </source>
</evidence>
<organism evidence="3">
    <name type="scientific">Gongylonema pulchrum</name>
    <dbReference type="NCBI Taxonomy" id="637853"/>
    <lineage>
        <taxon>Eukaryota</taxon>
        <taxon>Metazoa</taxon>
        <taxon>Ecdysozoa</taxon>
        <taxon>Nematoda</taxon>
        <taxon>Chromadorea</taxon>
        <taxon>Rhabditida</taxon>
        <taxon>Spirurina</taxon>
        <taxon>Spiruromorpha</taxon>
        <taxon>Spiruroidea</taxon>
        <taxon>Gongylonematidae</taxon>
        <taxon>Gongylonema</taxon>
    </lineage>
</organism>
<dbReference type="OrthoDB" id="439127at2759"/>
<evidence type="ECO:0000313" key="1">
    <source>
        <dbReference type="EMBL" id="VDK58742.1"/>
    </source>
</evidence>
<dbReference type="Proteomes" id="UP000271098">
    <property type="component" value="Unassembled WGS sequence"/>
</dbReference>
<evidence type="ECO:0000313" key="2">
    <source>
        <dbReference type="Proteomes" id="UP000271098"/>
    </source>
</evidence>
<dbReference type="AlphaFoldDB" id="A0A183DFR1"/>
<name>A0A183DFR1_9BILA</name>
<accession>A0A183DFR1</accession>
<sequence length="59" mass="6730">METVPISSDAFLRIYECILECVEDEFGKLRKKLTAADLKRINVIHGILNNRGLRLSRIG</sequence>
<dbReference type="WBParaSite" id="GPUH_0000756101-mRNA-1">
    <property type="protein sequence ID" value="GPUH_0000756101-mRNA-1"/>
    <property type="gene ID" value="GPUH_0000756101"/>
</dbReference>
<proteinExistence type="predicted"/>
<dbReference type="EMBL" id="UYRT01019766">
    <property type="protein sequence ID" value="VDK58742.1"/>
    <property type="molecule type" value="Genomic_DNA"/>
</dbReference>
<reference evidence="3" key="1">
    <citation type="submission" date="2016-06" db="UniProtKB">
        <authorList>
            <consortium name="WormBaseParasite"/>
        </authorList>
    </citation>
    <scope>IDENTIFICATION</scope>
</reference>
<protein>
    <submittedName>
        <fullName evidence="3">MarR family transcriptional regulator</fullName>
    </submittedName>
</protein>
<keyword evidence="2" id="KW-1185">Reference proteome</keyword>
<reference evidence="1 2" key="2">
    <citation type="submission" date="2018-11" db="EMBL/GenBank/DDBJ databases">
        <authorList>
            <consortium name="Pathogen Informatics"/>
        </authorList>
    </citation>
    <scope>NUCLEOTIDE SEQUENCE [LARGE SCALE GENOMIC DNA]</scope>
</reference>